<dbReference type="Pfam" id="PF01940">
    <property type="entry name" value="DUF92"/>
    <property type="match status" value="1"/>
</dbReference>
<feature type="transmembrane region" description="Helical" evidence="6">
    <location>
        <begin position="55"/>
        <end position="84"/>
    </location>
</feature>
<feature type="transmembrane region" description="Helical" evidence="6">
    <location>
        <begin position="253"/>
        <end position="271"/>
    </location>
</feature>
<feature type="transmembrane region" description="Helical" evidence="6">
    <location>
        <begin position="25"/>
        <end position="43"/>
    </location>
</feature>
<keyword evidence="3 6" id="KW-0812">Transmembrane</keyword>
<proteinExistence type="inferred from homology"/>
<name>A0A1C7MG43_GRIFR</name>
<dbReference type="PANTHER" id="PTHR13353:SF5">
    <property type="entry name" value="TRANSMEMBRANE PROTEIN 19"/>
    <property type="match status" value="1"/>
</dbReference>
<sequence length="335" mass="35030">MRVFTGLMGTASARSWSFTTRNTVQMLGDIPFVALTLATFLALHGLRKRSLSPSGAIAAFIVGLSMMAVPLHAFGVSLITFYLVGSRATKVGKQLKAQLEEGHQDAGYRNAAQVLCNSFTAFVATLLWTAAYVPDSIVSYLLSGVVTPQRPYDLSQWCPLIPPVTASLSRPLLFITLGHFACCLGTPSPRTGHPLALTSHPHHEPQACAPGTNGGMSATGTLASLAGGLIMGLTLTAALLVESSACRAQWSSVALPLVAWGTLAGGLGSLLDSLMGATIQRTLYSTTTKRILTDESSAPSPGAEVKRVSGWDILSNNQVNLFSSIITACAVGALA</sequence>
<evidence type="ECO:0000256" key="4">
    <source>
        <dbReference type="ARBA" id="ARBA00022989"/>
    </source>
</evidence>
<feature type="transmembrane region" description="Helical" evidence="6">
    <location>
        <begin position="111"/>
        <end position="133"/>
    </location>
</feature>
<reference evidence="7 8" key="1">
    <citation type="submission" date="2016-03" db="EMBL/GenBank/DDBJ databases">
        <title>Whole genome sequencing of Grifola frondosa 9006-11.</title>
        <authorList>
            <person name="Min B."/>
            <person name="Park H."/>
            <person name="Kim J.-G."/>
            <person name="Cho H."/>
            <person name="Oh Y.-L."/>
            <person name="Kong W.-S."/>
            <person name="Choi I.-G."/>
        </authorList>
    </citation>
    <scope>NUCLEOTIDE SEQUENCE [LARGE SCALE GENOMIC DNA]</scope>
    <source>
        <strain evidence="7 8">9006-11</strain>
    </source>
</reference>
<evidence type="ECO:0000256" key="3">
    <source>
        <dbReference type="ARBA" id="ARBA00022692"/>
    </source>
</evidence>
<dbReference type="GO" id="GO:0016020">
    <property type="term" value="C:membrane"/>
    <property type="evidence" value="ECO:0007669"/>
    <property type="project" value="UniProtKB-SubCell"/>
</dbReference>
<evidence type="ECO:0000256" key="2">
    <source>
        <dbReference type="ARBA" id="ARBA00009012"/>
    </source>
</evidence>
<keyword evidence="8" id="KW-1185">Reference proteome</keyword>
<comment type="subcellular location">
    <subcellularLocation>
        <location evidence="1">Membrane</location>
        <topology evidence="1">Multi-pass membrane protein</topology>
    </subcellularLocation>
</comment>
<evidence type="ECO:0000256" key="1">
    <source>
        <dbReference type="ARBA" id="ARBA00004141"/>
    </source>
</evidence>
<feature type="transmembrane region" description="Helical" evidence="6">
    <location>
        <begin position="222"/>
        <end position="241"/>
    </location>
</feature>
<comment type="similarity">
    <text evidence="2">Belongs to the TMEM19 family.</text>
</comment>
<protein>
    <submittedName>
        <fullName evidence="7">Transmembrane protein 19</fullName>
    </submittedName>
</protein>
<evidence type="ECO:0000256" key="5">
    <source>
        <dbReference type="ARBA" id="ARBA00023136"/>
    </source>
</evidence>
<dbReference type="AlphaFoldDB" id="A0A1C7MG43"/>
<dbReference type="PANTHER" id="PTHR13353">
    <property type="entry name" value="TRANSMEMBRANE PROTEIN 19"/>
    <property type="match status" value="1"/>
</dbReference>
<dbReference type="Proteomes" id="UP000092993">
    <property type="component" value="Unassembled WGS sequence"/>
</dbReference>
<dbReference type="EMBL" id="LUGG01000004">
    <property type="protein sequence ID" value="OBZ75316.1"/>
    <property type="molecule type" value="Genomic_DNA"/>
</dbReference>
<evidence type="ECO:0000313" key="7">
    <source>
        <dbReference type="EMBL" id="OBZ75316.1"/>
    </source>
</evidence>
<comment type="caution">
    <text evidence="7">The sequence shown here is derived from an EMBL/GenBank/DDBJ whole genome shotgun (WGS) entry which is preliminary data.</text>
</comment>
<evidence type="ECO:0000313" key="8">
    <source>
        <dbReference type="Proteomes" id="UP000092993"/>
    </source>
</evidence>
<dbReference type="InterPro" id="IPR002794">
    <property type="entry name" value="DUF92_TMEM19"/>
</dbReference>
<keyword evidence="4 6" id="KW-1133">Transmembrane helix</keyword>
<dbReference type="OrthoDB" id="30881at2759"/>
<dbReference type="OMA" id="MSSFACC"/>
<keyword evidence="5 6" id="KW-0472">Membrane</keyword>
<evidence type="ECO:0000256" key="6">
    <source>
        <dbReference type="SAM" id="Phobius"/>
    </source>
</evidence>
<dbReference type="STRING" id="5627.A0A1C7MG43"/>
<accession>A0A1C7MG43</accession>
<organism evidence="7 8">
    <name type="scientific">Grifola frondosa</name>
    <name type="common">Maitake</name>
    <name type="synonym">Polyporus frondosus</name>
    <dbReference type="NCBI Taxonomy" id="5627"/>
    <lineage>
        <taxon>Eukaryota</taxon>
        <taxon>Fungi</taxon>
        <taxon>Dikarya</taxon>
        <taxon>Basidiomycota</taxon>
        <taxon>Agaricomycotina</taxon>
        <taxon>Agaricomycetes</taxon>
        <taxon>Polyporales</taxon>
        <taxon>Grifolaceae</taxon>
        <taxon>Grifola</taxon>
    </lineage>
</organism>
<gene>
    <name evidence="7" type="primary">TMEM19</name>
    <name evidence="7" type="ORF">A0H81_04971</name>
</gene>